<dbReference type="Pfam" id="PF11112">
    <property type="entry name" value="PyocinActivator"/>
    <property type="match status" value="1"/>
</dbReference>
<dbReference type="Proteomes" id="UP001297540">
    <property type="component" value="Chromosome"/>
</dbReference>
<dbReference type="InterPro" id="IPR020518">
    <property type="entry name" value="Tscrpt_reg_PrtN"/>
</dbReference>
<gene>
    <name evidence="2" type="primary">prtN</name>
    <name evidence="1" type="ORF">GNQ48_28760</name>
    <name evidence="2" type="ORF">L4V69_06700</name>
</gene>
<evidence type="ECO:0000313" key="2">
    <source>
        <dbReference type="EMBL" id="WOS78830.1"/>
    </source>
</evidence>
<reference evidence="1 3" key="1">
    <citation type="submission" date="2019-11" db="EMBL/GenBank/DDBJ databases">
        <title>Genomes of ocular Pseudomonas aeruginosa isolates.</title>
        <authorList>
            <person name="Khan M."/>
            <person name="Rice S.A."/>
            <person name="Willcox M.D.P."/>
            <person name="Stapleton F."/>
        </authorList>
    </citation>
    <scope>NUCLEOTIDE SEQUENCE [LARGE SCALE GENOMIC DNA]</scope>
    <source>
        <strain evidence="1 3">PA221</strain>
    </source>
</reference>
<protein>
    <submittedName>
        <fullName evidence="2">Pyocin genes transcriptional regulator PrtN</fullName>
    </submittedName>
    <submittedName>
        <fullName evidence="1">Transcription regulatory protein PrtN</fullName>
    </submittedName>
</protein>
<reference evidence="2" key="3">
    <citation type="submission" date="2023-10" db="EMBL/GenBank/DDBJ databases">
        <title>Pathogen: clinical or host-associated sample.</title>
        <authorList>
            <person name="Hergert J."/>
            <person name="Casey R."/>
            <person name="Wagner J."/>
            <person name="Young E.L."/>
            <person name="Oakeson K.F."/>
        </authorList>
    </citation>
    <scope>NUCLEOTIDE SEQUENCE</scope>
    <source>
        <strain evidence="2">2021CK-01020</strain>
    </source>
</reference>
<organism evidence="1 3">
    <name type="scientific">Pseudomonas aeruginosa</name>
    <dbReference type="NCBI Taxonomy" id="287"/>
    <lineage>
        <taxon>Bacteria</taxon>
        <taxon>Pseudomonadati</taxon>
        <taxon>Pseudomonadota</taxon>
        <taxon>Gammaproteobacteria</taxon>
        <taxon>Pseudomonadales</taxon>
        <taxon>Pseudomonadaceae</taxon>
        <taxon>Pseudomonas</taxon>
    </lineage>
</organism>
<dbReference type="Proteomes" id="UP000433532">
    <property type="component" value="Unassembled WGS sequence"/>
</dbReference>
<dbReference type="AlphaFoldDB" id="A0A0F7QJ89"/>
<proteinExistence type="predicted"/>
<evidence type="ECO:0000313" key="1">
    <source>
        <dbReference type="EMBL" id="MUI39000.1"/>
    </source>
</evidence>
<name>A0A0F7QJ89_PSEAI</name>
<evidence type="ECO:0000313" key="3">
    <source>
        <dbReference type="Proteomes" id="UP000433532"/>
    </source>
</evidence>
<reference evidence="2" key="2">
    <citation type="submission" date="2023-06" db="EMBL/GenBank/DDBJ databases">
        <authorList>
            <consortium name="Clinical and Environmental Microbiology Branch: Whole genome sequencing antimicrobial resistance pathogens in the healthcare setting"/>
        </authorList>
    </citation>
    <scope>NUCLEOTIDE SEQUENCE</scope>
    <source>
        <strain evidence="2">2021CK-01020</strain>
    </source>
</reference>
<dbReference type="RefSeq" id="WP_003085128.1">
    <property type="nucleotide sequence ID" value="NZ_AP014622.1"/>
</dbReference>
<accession>A0A0F7QJ89</accession>
<dbReference type="EMBL" id="CP136986">
    <property type="protein sequence ID" value="WOS78830.1"/>
    <property type="molecule type" value="Genomic_DNA"/>
</dbReference>
<dbReference type="KEGG" id="paeb:NCGM1900_0626"/>
<sequence length="104" mass="11561">MQPTIAPTTPIPRQETVELVYRIFGDVLVPLEQVRERWFRNLNKENFSKALACGRIALPVTTLDDSHKAMQFVALDHLAAYVDQRANQAGSARRAQPGADSIAS</sequence>
<dbReference type="GO" id="GO:0006355">
    <property type="term" value="P:regulation of DNA-templated transcription"/>
    <property type="evidence" value="ECO:0007669"/>
    <property type="project" value="InterPro"/>
</dbReference>
<dbReference type="EMBL" id="WOAD01000040">
    <property type="protein sequence ID" value="MUI39000.1"/>
    <property type="molecule type" value="Genomic_DNA"/>
</dbReference>